<dbReference type="InterPro" id="IPR039426">
    <property type="entry name" value="TonB-dep_rcpt-like"/>
</dbReference>
<dbReference type="InterPro" id="IPR037066">
    <property type="entry name" value="Plug_dom_sf"/>
</dbReference>
<dbReference type="SUPFAM" id="SSF56935">
    <property type="entry name" value="Porins"/>
    <property type="match status" value="1"/>
</dbReference>
<feature type="signal peptide" evidence="2">
    <location>
        <begin position="1"/>
        <end position="23"/>
    </location>
</feature>
<dbReference type="EMBL" id="FMXE01000021">
    <property type="protein sequence ID" value="SDA86309.1"/>
    <property type="molecule type" value="Genomic_DNA"/>
</dbReference>
<keyword evidence="1" id="KW-0813">Transport</keyword>
<dbReference type="RefSeq" id="WP_139183641.1">
    <property type="nucleotide sequence ID" value="NZ_FMXE01000021.1"/>
</dbReference>
<feature type="domain" description="TonB-dependent receptor plug" evidence="3">
    <location>
        <begin position="624"/>
        <end position="707"/>
    </location>
</feature>
<keyword evidence="5" id="KW-1185">Reference proteome</keyword>
<proteinExistence type="inferred from homology"/>
<accession>A0A1G5YUB7</accession>
<keyword evidence="1" id="KW-0812">Transmembrane</keyword>
<dbReference type="STRING" id="279824.SAMN03080617_02862"/>
<dbReference type="InterPro" id="IPR012910">
    <property type="entry name" value="Plug_dom"/>
</dbReference>
<keyword evidence="1" id="KW-0472">Membrane</keyword>
<name>A0A1G5YUB7_9BACT</name>
<keyword evidence="2" id="KW-0732">Signal</keyword>
<comment type="similarity">
    <text evidence="1">Belongs to the TonB-dependent receptor family.</text>
</comment>
<evidence type="ECO:0000256" key="2">
    <source>
        <dbReference type="SAM" id="SignalP"/>
    </source>
</evidence>
<evidence type="ECO:0000313" key="4">
    <source>
        <dbReference type="EMBL" id="SDA86309.1"/>
    </source>
</evidence>
<evidence type="ECO:0000313" key="5">
    <source>
        <dbReference type="Proteomes" id="UP000198756"/>
    </source>
</evidence>
<dbReference type="Gene3D" id="2.60.40.1930">
    <property type="match status" value="1"/>
</dbReference>
<keyword evidence="1" id="KW-1134">Transmembrane beta strand</keyword>
<dbReference type="PROSITE" id="PS52016">
    <property type="entry name" value="TONB_DEPENDENT_REC_3"/>
    <property type="match status" value="1"/>
</dbReference>
<dbReference type="GO" id="GO:0009279">
    <property type="term" value="C:cell outer membrane"/>
    <property type="evidence" value="ECO:0007669"/>
    <property type="project" value="UniProtKB-SubCell"/>
</dbReference>
<reference evidence="5" key="1">
    <citation type="submission" date="2016-10" db="EMBL/GenBank/DDBJ databases">
        <authorList>
            <person name="Varghese N."/>
            <person name="Submissions S."/>
        </authorList>
    </citation>
    <scope>NUCLEOTIDE SEQUENCE [LARGE SCALE GENOMIC DNA]</scope>
    <source>
        <strain evidence="5">DSM 22703</strain>
    </source>
</reference>
<feature type="chain" id="PRO_5011471783" evidence="2">
    <location>
        <begin position="24"/>
        <end position="812"/>
    </location>
</feature>
<dbReference type="Pfam" id="PF07715">
    <property type="entry name" value="Plug"/>
    <property type="match status" value="1"/>
</dbReference>
<dbReference type="AlphaFoldDB" id="A0A1G5YUB7"/>
<gene>
    <name evidence="4" type="ORF">SAMN03080617_02862</name>
</gene>
<dbReference type="Proteomes" id="UP000198756">
    <property type="component" value="Unassembled WGS sequence"/>
</dbReference>
<organism evidence="4 5">
    <name type="scientific">Algoriphagus alkaliphilus</name>
    <dbReference type="NCBI Taxonomy" id="279824"/>
    <lineage>
        <taxon>Bacteria</taxon>
        <taxon>Pseudomonadati</taxon>
        <taxon>Bacteroidota</taxon>
        <taxon>Cytophagia</taxon>
        <taxon>Cytophagales</taxon>
        <taxon>Cyclobacteriaceae</taxon>
        <taxon>Algoriphagus</taxon>
    </lineage>
</organism>
<dbReference type="Gene3D" id="2.170.130.10">
    <property type="entry name" value="TonB-dependent receptor, plug domain"/>
    <property type="match status" value="1"/>
</dbReference>
<comment type="subcellular location">
    <subcellularLocation>
        <location evidence="1">Cell outer membrane</location>
        <topology evidence="1">Multi-pass membrane protein</topology>
    </subcellularLocation>
</comment>
<protein>
    <submittedName>
        <fullName evidence="4">MG2 domain-containing protein</fullName>
    </submittedName>
</protein>
<keyword evidence="1" id="KW-0998">Cell outer membrane</keyword>
<dbReference type="OrthoDB" id="679547at2"/>
<evidence type="ECO:0000256" key="1">
    <source>
        <dbReference type="PROSITE-ProRule" id="PRU01360"/>
    </source>
</evidence>
<evidence type="ECO:0000259" key="3">
    <source>
        <dbReference type="Pfam" id="PF07715"/>
    </source>
</evidence>
<sequence length="812" mass="89392">MIKPFFKVLFLAISCLLISFSSAKDPLEEIIAGFQRYISEQPQEKVYLHTDRQTYAAGETIWLKAYLTAGPFHIPSSLSSTIYVELIGSEGELIEQHKLFTPDGFASGQLELSDSIRSGNYLLRAYTNWMRNSGEDYFFHRPIKIWNSQVISKPSTTREIELATGKVDIQFFPEGGNLVQGILSKVAFKAIGENGLGKAVKGKILEGDAVIAEFESNSLGMGVFPLLPEKGKTYQAHLEGYKMDLDLPAAQESGLVMSVSNSGKSEDIVVKIQSSENSQISKISLLAQTRGLVCASSRADLANRVVFVRIPKKEFPTGIAQITALDENGIPLAERLVFIDHQDQLSLSAVPDKSNYGPKESVLIDITAKDKAGQPVIANFSLSVFDKSQVPFDEDHETIQSNLLLSSELQGQIEKPGYYFNLENPDREVALDYLLLTQGWRKFSLKKAQSGELPKPAYRIEKGLTISGQLTDPKTDKPIASGTASYLSLFPVSESRTTTSDSQGKFEFEDLIYFDSAEVMLQGKLKNGKSTATVSADHTRRTPTLRYSILPFFSTPTVLEREFLIKSVERKNISRAFDFDEDLIALEGVEVTGTKIIDQYTGPRIYGGGSTKITVADNPALENLQHPLDLVKGRVAGVQVWGSGDTWSILIQGVSSINSSVEPLIMVDDIPIPIQGLSSIPVLEIESVSVWKGPDAAIFGSRGANGVLGFYTKRGKVQSSTPNQSDHPPVPSGYQLEKEFYSPKYEAQKPPQPRPDRRVTLFWAPDIQTDSSGKASIKFYNHDVETVIHGLIEGISKQGNPGTSRFSYKIGK</sequence>